<proteinExistence type="inferred from homology"/>
<feature type="compositionally biased region" description="Low complexity" evidence="6">
    <location>
        <begin position="8"/>
        <end position="23"/>
    </location>
</feature>
<comment type="cofactor">
    <cofactor evidence="1">
        <name>Fe(2+)</name>
        <dbReference type="ChEBI" id="CHEBI:29033"/>
    </cofactor>
</comment>
<keyword evidence="3" id="KW-0479">Metal-binding</keyword>
<accession>A0ABQ7NJI5</accession>
<evidence type="ECO:0000313" key="8">
    <source>
        <dbReference type="Proteomes" id="UP000823674"/>
    </source>
</evidence>
<reference evidence="7 8" key="1">
    <citation type="submission" date="2021-03" db="EMBL/GenBank/DDBJ databases">
        <authorList>
            <person name="King G.J."/>
            <person name="Bancroft I."/>
            <person name="Baten A."/>
            <person name="Bloomfield J."/>
            <person name="Borpatragohain P."/>
            <person name="He Z."/>
            <person name="Irish N."/>
            <person name="Irwin J."/>
            <person name="Liu K."/>
            <person name="Mauleon R.P."/>
            <person name="Moore J."/>
            <person name="Morris R."/>
            <person name="Ostergaard L."/>
            <person name="Wang B."/>
            <person name="Wells R."/>
        </authorList>
    </citation>
    <scope>NUCLEOTIDE SEQUENCE [LARGE SCALE GENOMIC DNA]</scope>
    <source>
        <strain evidence="7">R-o-18</strain>
        <tissue evidence="7">Leaf</tissue>
    </source>
</reference>
<dbReference type="EMBL" id="JADBGQ010000002">
    <property type="protein sequence ID" value="KAG5410286.1"/>
    <property type="molecule type" value="Genomic_DNA"/>
</dbReference>
<evidence type="ECO:0000313" key="7">
    <source>
        <dbReference type="EMBL" id="KAG5410286.1"/>
    </source>
</evidence>
<keyword evidence="5" id="KW-0408">Iron</keyword>
<comment type="similarity">
    <text evidence="2">Belongs to the carotenoid oxygenase family.</text>
</comment>
<evidence type="ECO:0000256" key="2">
    <source>
        <dbReference type="ARBA" id="ARBA00006787"/>
    </source>
</evidence>
<dbReference type="InterPro" id="IPR004294">
    <property type="entry name" value="Carotenoid_Oase"/>
</dbReference>
<feature type="region of interest" description="Disordered" evidence="6">
    <location>
        <begin position="1"/>
        <end position="31"/>
    </location>
</feature>
<sequence>MASTSSASRPNLKSLSFSSSSTLRNKKPTPCSVSYPVNKTFPISSSLQPPATYKPMSWKKLCKDVASLIPNTTNQAQRTAATILNAVENAMVSYERRHHPLPKTADPAVQIAGNFFPVPEQPVQHNLPVTGTLPECIQGVYVRNGANPLHKPISGHHLFDGDGMVHAVRFNNGSVSYSCRFTETNRLVQERELGRSIFPKAIGELHGHLGIAKLMLFNARGLSGLIDTTRGLGVANTGLIYFNGYLLAMSEDDLPYHVIITQTGDLRTSGRYDFNGQLKTTMIAHPKLDPETGELFALSYDVVSKPYLKYFRFTSNGEKSPDVEIPLDEPTMIHDFAITENFVVIPDQQVVFRLTEMVRGGSPVVYDKEKRSRFDTDEVVVVGSCMTPPDSVFKEHDETLQSVLSEIRLNLKTGESTRRPVIISEELNLEAGMVNRNLLGRKTRFVITEPWPKVSGFAKVDLSTGDVQKYVYGDGKYGGEPLFLPEVSGCGEDCGYIMVFVHDEEKVKSELQIINAVSMKLEATVTLPSRVPYGFHGTFMSNDDLMKQALC</sequence>
<evidence type="ECO:0000256" key="5">
    <source>
        <dbReference type="ARBA" id="ARBA00023004"/>
    </source>
</evidence>
<dbReference type="Pfam" id="PF03055">
    <property type="entry name" value="RPE65"/>
    <property type="match status" value="2"/>
</dbReference>
<keyword evidence="4" id="KW-0560">Oxidoreductase</keyword>
<gene>
    <name evidence="7" type="primary">A02p030410.1_BraROA</name>
    <name evidence="7" type="ORF">IGI04_006605</name>
</gene>
<comment type="caution">
    <text evidence="7">The sequence shown here is derived from an EMBL/GenBank/DDBJ whole genome shotgun (WGS) entry which is preliminary data.</text>
</comment>
<evidence type="ECO:0000256" key="3">
    <source>
        <dbReference type="ARBA" id="ARBA00022723"/>
    </source>
</evidence>
<protein>
    <submittedName>
        <fullName evidence="7">Uncharacterized protein</fullName>
    </submittedName>
</protein>
<evidence type="ECO:0000256" key="4">
    <source>
        <dbReference type="ARBA" id="ARBA00022964"/>
    </source>
</evidence>
<keyword evidence="4" id="KW-0223">Dioxygenase</keyword>
<organism evidence="7 8">
    <name type="scientific">Brassica rapa subsp. trilocularis</name>
    <dbReference type="NCBI Taxonomy" id="1813537"/>
    <lineage>
        <taxon>Eukaryota</taxon>
        <taxon>Viridiplantae</taxon>
        <taxon>Streptophyta</taxon>
        <taxon>Embryophyta</taxon>
        <taxon>Tracheophyta</taxon>
        <taxon>Spermatophyta</taxon>
        <taxon>Magnoliopsida</taxon>
        <taxon>eudicotyledons</taxon>
        <taxon>Gunneridae</taxon>
        <taxon>Pentapetalae</taxon>
        <taxon>rosids</taxon>
        <taxon>malvids</taxon>
        <taxon>Brassicales</taxon>
        <taxon>Brassicaceae</taxon>
        <taxon>Brassiceae</taxon>
        <taxon>Brassica</taxon>
    </lineage>
</organism>
<dbReference type="PANTHER" id="PTHR10543">
    <property type="entry name" value="BETA-CAROTENE DIOXYGENASE"/>
    <property type="match status" value="1"/>
</dbReference>
<dbReference type="Proteomes" id="UP000823674">
    <property type="component" value="Chromosome A02"/>
</dbReference>
<evidence type="ECO:0000256" key="6">
    <source>
        <dbReference type="SAM" id="MobiDB-lite"/>
    </source>
</evidence>
<keyword evidence="8" id="KW-1185">Reference proteome</keyword>
<evidence type="ECO:0000256" key="1">
    <source>
        <dbReference type="ARBA" id="ARBA00001954"/>
    </source>
</evidence>
<dbReference type="PANTHER" id="PTHR10543:SF95">
    <property type="entry name" value="9-CIS-EPOXYCAROTENOID DIOXYGENASE NCED9, CHLOROPLASTIC"/>
    <property type="match status" value="1"/>
</dbReference>
<name>A0ABQ7NJI5_BRACM</name>